<dbReference type="OrthoDB" id="9769319at2"/>
<feature type="chain" id="PRO_5011533367" evidence="2">
    <location>
        <begin position="23"/>
        <end position="349"/>
    </location>
</feature>
<organism evidence="3 4">
    <name type="scientific">Litoreibacter janthinus</name>
    <dbReference type="NCBI Taxonomy" id="670154"/>
    <lineage>
        <taxon>Bacteria</taxon>
        <taxon>Pseudomonadati</taxon>
        <taxon>Pseudomonadota</taxon>
        <taxon>Alphaproteobacteria</taxon>
        <taxon>Rhodobacterales</taxon>
        <taxon>Roseobacteraceae</taxon>
        <taxon>Litoreibacter</taxon>
    </lineage>
</organism>
<dbReference type="AlphaFoldDB" id="A0A1I6H9V9"/>
<evidence type="ECO:0000313" key="3">
    <source>
        <dbReference type="EMBL" id="SFR51130.1"/>
    </source>
</evidence>
<sequence length="349" mass="38748">MNRLTKLLGTAALTLASTAAFAADPDLLVFDWSGFEEEGFFINYAAKHGSGPTYAFFGEEEEAFQKLRSGFKADIAHPCSQSIEKWFQAGLLEPWDISKVPSYATLAENYRTDPTFVRDGAVYFIPTDLGMTGIAYNADEIKPEQVASLEVFTDPEMSGRTSLPDNVEDSYALAYLATGTSDWTKATEEDFKKASEWLRKAHANARAYWADGAELAQLMATGEVLIAWSWNETPVQMVGDGYNIGFERQAKEGSSAWFCGYVNLKDGPGSEEKAHDFIESFLSQETADYIVNEWGYGHSNTTAMGSFSEETLTEVGLNQITAPQLQQLPMDISLREMMIKEFERIKAGF</sequence>
<evidence type="ECO:0000256" key="2">
    <source>
        <dbReference type="SAM" id="SignalP"/>
    </source>
</evidence>
<dbReference type="PANTHER" id="PTHR30222:SF17">
    <property type="entry name" value="SPERMIDINE_PUTRESCINE-BINDING PERIPLASMIC PROTEIN"/>
    <property type="match status" value="1"/>
</dbReference>
<accession>A0A1I6H9V9</accession>
<dbReference type="RefSeq" id="WP_090217721.1">
    <property type="nucleotide sequence ID" value="NZ_FOYO01000001.1"/>
</dbReference>
<dbReference type="STRING" id="670154.SAMN04488002_2712"/>
<evidence type="ECO:0000256" key="1">
    <source>
        <dbReference type="ARBA" id="ARBA00022729"/>
    </source>
</evidence>
<protein>
    <submittedName>
        <fullName evidence="3">Spermidine/putrescine transport system substrate-binding protein</fullName>
    </submittedName>
</protein>
<gene>
    <name evidence="3" type="ORF">SAMN04488002_2712</name>
</gene>
<proteinExistence type="predicted"/>
<dbReference type="InterPro" id="IPR006059">
    <property type="entry name" value="SBP"/>
</dbReference>
<dbReference type="PANTHER" id="PTHR30222">
    <property type="entry name" value="SPERMIDINE/PUTRESCINE-BINDING PERIPLASMIC PROTEIN"/>
    <property type="match status" value="1"/>
</dbReference>
<evidence type="ECO:0000313" key="4">
    <source>
        <dbReference type="Proteomes" id="UP000199658"/>
    </source>
</evidence>
<keyword evidence="1 2" id="KW-0732">Signal</keyword>
<dbReference type="SUPFAM" id="SSF53850">
    <property type="entry name" value="Periplasmic binding protein-like II"/>
    <property type="match status" value="1"/>
</dbReference>
<dbReference type="Proteomes" id="UP000199658">
    <property type="component" value="Unassembled WGS sequence"/>
</dbReference>
<dbReference type="Gene3D" id="3.40.190.10">
    <property type="entry name" value="Periplasmic binding protein-like II"/>
    <property type="match status" value="2"/>
</dbReference>
<name>A0A1I6H9V9_9RHOB</name>
<feature type="signal peptide" evidence="2">
    <location>
        <begin position="1"/>
        <end position="22"/>
    </location>
</feature>
<keyword evidence="4" id="KW-1185">Reference proteome</keyword>
<dbReference type="Pfam" id="PF13416">
    <property type="entry name" value="SBP_bac_8"/>
    <property type="match status" value="1"/>
</dbReference>
<reference evidence="4" key="1">
    <citation type="submission" date="2016-10" db="EMBL/GenBank/DDBJ databases">
        <authorList>
            <person name="Varghese N."/>
            <person name="Submissions S."/>
        </authorList>
    </citation>
    <scope>NUCLEOTIDE SEQUENCE [LARGE SCALE GENOMIC DNA]</scope>
    <source>
        <strain evidence="4">DSM 26921</strain>
    </source>
</reference>
<dbReference type="EMBL" id="FOYO01000001">
    <property type="protein sequence ID" value="SFR51130.1"/>
    <property type="molecule type" value="Genomic_DNA"/>
</dbReference>